<dbReference type="EMBL" id="CM010632">
    <property type="protein sequence ID" value="RID64454.1"/>
    <property type="molecule type" value="Genomic_DNA"/>
</dbReference>
<evidence type="ECO:0000256" key="2">
    <source>
        <dbReference type="ARBA" id="ARBA00022473"/>
    </source>
</evidence>
<comment type="similarity">
    <text evidence="1 5">Belongs to the Frigida family.</text>
</comment>
<keyword evidence="2 5" id="KW-0217">Developmental protein</keyword>
<dbReference type="GO" id="GO:0009908">
    <property type="term" value="P:flower development"/>
    <property type="evidence" value="ECO:0007669"/>
    <property type="project" value="UniProtKB-KW"/>
</dbReference>
<dbReference type="GO" id="GO:0030154">
    <property type="term" value="P:cell differentiation"/>
    <property type="evidence" value="ECO:0007669"/>
    <property type="project" value="UniProtKB-KW"/>
</dbReference>
<evidence type="ECO:0000256" key="6">
    <source>
        <dbReference type="SAM" id="Coils"/>
    </source>
</evidence>
<keyword evidence="3 5" id="KW-0221">Differentiation</keyword>
<dbReference type="AlphaFoldDB" id="A0A397ZJC1"/>
<evidence type="ECO:0000256" key="1">
    <source>
        <dbReference type="ARBA" id="ARBA00008956"/>
    </source>
</evidence>
<protein>
    <recommendedName>
        <fullName evidence="5">FRIGIDA-like protein</fullName>
    </recommendedName>
</protein>
<dbReference type="Pfam" id="PF07899">
    <property type="entry name" value="Frigida"/>
    <property type="match status" value="1"/>
</dbReference>
<evidence type="ECO:0000256" key="4">
    <source>
        <dbReference type="ARBA" id="ARBA00023089"/>
    </source>
</evidence>
<keyword evidence="6" id="KW-0175">Coiled coil</keyword>
<reference evidence="7 8" key="1">
    <citation type="submission" date="2018-06" db="EMBL/GenBank/DDBJ databases">
        <title>WGS assembly of Brassica rapa FPsc.</title>
        <authorList>
            <person name="Bowman J."/>
            <person name="Kohchi T."/>
            <person name="Yamato K."/>
            <person name="Jenkins J."/>
            <person name="Shu S."/>
            <person name="Ishizaki K."/>
            <person name="Yamaoka S."/>
            <person name="Nishihama R."/>
            <person name="Nakamura Y."/>
            <person name="Berger F."/>
            <person name="Adam C."/>
            <person name="Aki S."/>
            <person name="Althoff F."/>
            <person name="Araki T."/>
            <person name="Arteaga-Vazquez M."/>
            <person name="Balasubrmanian S."/>
            <person name="Bauer D."/>
            <person name="Boehm C."/>
            <person name="Briginshaw L."/>
            <person name="Caballero-Perez J."/>
            <person name="Catarino B."/>
            <person name="Chen F."/>
            <person name="Chiyoda S."/>
            <person name="Chovatia M."/>
            <person name="Davies K."/>
            <person name="Delmans M."/>
            <person name="Demura T."/>
            <person name="Dierschke T."/>
            <person name="Dolan L."/>
            <person name="Dorantes-Acosta A."/>
            <person name="Eklund D."/>
            <person name="Florent S."/>
            <person name="Flores-Sandoval E."/>
            <person name="Fujiyama A."/>
            <person name="Fukuzawa H."/>
            <person name="Galik B."/>
            <person name="Grimanelli D."/>
            <person name="Grimwood J."/>
            <person name="Grossniklaus U."/>
            <person name="Hamada T."/>
            <person name="Haseloff J."/>
            <person name="Hetherington A."/>
            <person name="Higo A."/>
            <person name="Hirakawa Y."/>
            <person name="Hundley H."/>
            <person name="Ikeda Y."/>
            <person name="Inoue K."/>
            <person name="Inoue S."/>
            <person name="Ishida S."/>
            <person name="Jia Q."/>
            <person name="Kakita M."/>
            <person name="Kanazawa T."/>
            <person name="Kawai Y."/>
            <person name="Kawashima T."/>
            <person name="Kennedy M."/>
            <person name="Kinose K."/>
            <person name="Kinoshita T."/>
            <person name="Kohara Y."/>
            <person name="Koide E."/>
            <person name="Komatsu K."/>
            <person name="Kopischke S."/>
            <person name="Kubo M."/>
            <person name="Kyozuka J."/>
            <person name="Lagercrantz U."/>
            <person name="Lin S."/>
            <person name="Lindquist E."/>
            <person name="Lipzen A."/>
            <person name="Lu C."/>
            <person name="Luna E."/>
            <person name="Martienssen R."/>
            <person name="Minamino N."/>
            <person name="Mizutani M."/>
            <person name="Mizutani M."/>
            <person name="Mochizuki N."/>
            <person name="Monte I."/>
            <person name="Mosher R."/>
            <person name="Nagasaki H."/>
            <person name="Nakagami H."/>
            <person name="Naramoto S."/>
            <person name="Nishitani K."/>
            <person name="Ohtani M."/>
            <person name="Okamoto T."/>
            <person name="Okumura M."/>
            <person name="Phillips J."/>
            <person name="Pollak B."/>
            <person name="Reinders A."/>
            <person name="Roevekamp M."/>
            <person name="Sano R."/>
            <person name="Sawa S."/>
            <person name="Schmid M."/>
            <person name="Shirakawa M."/>
            <person name="Solano R."/>
            <person name="Spunde A."/>
            <person name="Suetsugu N."/>
            <person name="Sugano S."/>
            <person name="Sugiyama A."/>
            <person name="Sun R."/>
            <person name="Suzuki Y."/>
            <person name="Takenaka M."/>
            <person name="Takezawa D."/>
            <person name="Tomogane H."/>
            <person name="Tsuzuki M."/>
            <person name="Ueda T."/>
            <person name="Umeda M."/>
            <person name="Ward J."/>
            <person name="Watanabe Y."/>
            <person name="Yazaki K."/>
            <person name="Yokoyama R."/>
            <person name="Yoshitake Y."/>
            <person name="Yotsui I."/>
            <person name="Zachgo S."/>
            <person name="Schmutz J."/>
        </authorList>
    </citation>
    <scope>NUCLEOTIDE SEQUENCE [LARGE SCALE GENOMIC DNA]</scope>
    <source>
        <strain evidence="8">cv. B-3</strain>
    </source>
</reference>
<accession>A0A397ZJC1</accession>
<dbReference type="Proteomes" id="UP000264353">
    <property type="component" value="Chromosome A5"/>
</dbReference>
<evidence type="ECO:0000256" key="3">
    <source>
        <dbReference type="ARBA" id="ARBA00022782"/>
    </source>
</evidence>
<evidence type="ECO:0000256" key="5">
    <source>
        <dbReference type="RuleBase" id="RU364012"/>
    </source>
</evidence>
<organism evidence="7 8">
    <name type="scientific">Brassica campestris</name>
    <name type="common">Field mustard</name>
    <dbReference type="NCBI Taxonomy" id="3711"/>
    <lineage>
        <taxon>Eukaryota</taxon>
        <taxon>Viridiplantae</taxon>
        <taxon>Streptophyta</taxon>
        <taxon>Embryophyta</taxon>
        <taxon>Tracheophyta</taxon>
        <taxon>Spermatophyta</taxon>
        <taxon>Magnoliopsida</taxon>
        <taxon>eudicotyledons</taxon>
        <taxon>Gunneridae</taxon>
        <taxon>Pentapetalae</taxon>
        <taxon>rosids</taxon>
        <taxon>malvids</taxon>
        <taxon>Brassicales</taxon>
        <taxon>Brassicaceae</taxon>
        <taxon>Brassiceae</taxon>
        <taxon>Brassica</taxon>
    </lineage>
</organism>
<proteinExistence type="inferred from homology"/>
<keyword evidence="4 5" id="KW-0287">Flowering</keyword>
<evidence type="ECO:0000313" key="8">
    <source>
        <dbReference type="Proteomes" id="UP000264353"/>
    </source>
</evidence>
<evidence type="ECO:0000313" key="7">
    <source>
        <dbReference type="EMBL" id="RID64454.1"/>
    </source>
</evidence>
<dbReference type="PANTHER" id="PTHR31791">
    <property type="entry name" value="FRIGIDA-LIKE PROTEIN 3-RELATED"/>
    <property type="match status" value="1"/>
</dbReference>
<feature type="coiled-coil region" evidence="6">
    <location>
        <begin position="54"/>
        <end position="113"/>
    </location>
</feature>
<dbReference type="InterPro" id="IPR012474">
    <property type="entry name" value="Frigida"/>
</dbReference>
<dbReference type="PANTHER" id="PTHR31791:SF78">
    <property type="entry name" value="FRIGIDA-LIKE PROTEIN"/>
    <property type="match status" value="1"/>
</dbReference>
<gene>
    <name evidence="7" type="ORF">BRARA_E03391</name>
</gene>
<feature type="coiled-coil region" evidence="6">
    <location>
        <begin position="235"/>
        <end position="360"/>
    </location>
</feature>
<sequence>MDKAASHEELIMDKLDKSLRGGASEMLFSITQLRGIHKHNKMVEANLKSRSKALELKEKELQTLSSELKQKVETFEKEKAEAGDMKKLVEECAEELRLKRNELTAKLDTSSRLQREIEVKRSQWTQHSAEIGRLCSETSKKRNELAVTLEQVKECEKRFKMKSLELASKEKDLEGVRESIEVSDSELEVKQKMVISLNNEIDSKSKESREIKRVIEQQTSELVVIQKQLDSIRSSSEMEERAKEIKDKEKELELLKHQIESEEKKLLQLKREKEVVTGIKNKDLELTLSKIEESSQHIADVNEKLESQRRQLEMQSVEQVSKQMELESLRESSKRLVCDLDVKEKRLQELNNLIKLSGEQLNLKSKALGEIERELKLKRRLRQMSTVLVNRQKQPISSQQNVEEETELIDTLMPDGISASLTRHEVSSVLRATPNPAGFVLEQVQDGIREGSTFQDKFLETLVLIFEELVKIQGPDESQLLQLQATEVATLWKERITIEAPKSTLEALAFLLFIIAYGLKTLINEEETALLASSIAQYGQAPRLFVYLSLNPKIREFVEELIKKGLYIPAVRLICLFNLDKEDEDVSFSRSELLKKEIITFRRSALENRSTESSQEKERDGGRLRAILELVADYKLKIDLPGDLIAKLMVEGERSAPVAHCSVIHVASSSNPQAGLKKKKQLGQTKTVLVKHTGVKQENLGYVMVFVLGVSGTTLPADVKSIKLRASSSHTYQRRGN</sequence>
<name>A0A397ZJC1_BRACM</name>